<keyword evidence="1" id="KW-0812">Transmembrane</keyword>
<feature type="transmembrane region" description="Helical" evidence="1">
    <location>
        <begin position="91"/>
        <end position="110"/>
    </location>
</feature>
<keyword evidence="1" id="KW-0472">Membrane</keyword>
<reference evidence="3 4" key="1">
    <citation type="submission" date="2024-07" db="EMBL/GenBank/DDBJ databases">
        <title>Section-level genome sequencing and comparative genomics of Aspergillus sections Usti and Cavernicolus.</title>
        <authorList>
            <consortium name="Lawrence Berkeley National Laboratory"/>
            <person name="Nybo J.L."/>
            <person name="Vesth T.C."/>
            <person name="Theobald S."/>
            <person name="Frisvad J.C."/>
            <person name="Larsen T.O."/>
            <person name="Kjaerboelling I."/>
            <person name="Rothschild-Mancinelli K."/>
            <person name="Lyhne E.K."/>
            <person name="Kogle M.E."/>
            <person name="Barry K."/>
            <person name="Clum A."/>
            <person name="Na H."/>
            <person name="Ledsgaard L."/>
            <person name="Lin J."/>
            <person name="Lipzen A."/>
            <person name="Kuo A."/>
            <person name="Riley R."/>
            <person name="Mondo S."/>
            <person name="Labutti K."/>
            <person name="Haridas S."/>
            <person name="Pangalinan J."/>
            <person name="Salamov A.A."/>
            <person name="Simmons B.A."/>
            <person name="Magnuson J.K."/>
            <person name="Chen J."/>
            <person name="Drula E."/>
            <person name="Henrissat B."/>
            <person name="Wiebenga A."/>
            <person name="Lubbers R.J."/>
            <person name="Gomes A.C."/>
            <person name="Makela M.R."/>
            <person name="Stajich J."/>
            <person name="Grigoriev I.V."/>
            <person name="Mortensen U.H."/>
            <person name="De Vries R.P."/>
            <person name="Baker S.E."/>
            <person name="Andersen M.R."/>
        </authorList>
    </citation>
    <scope>NUCLEOTIDE SEQUENCE [LARGE SCALE GENOMIC DNA]</scope>
    <source>
        <strain evidence="3 4">CBS 123904</strain>
    </source>
</reference>
<evidence type="ECO:0008006" key="5">
    <source>
        <dbReference type="Google" id="ProtNLM"/>
    </source>
</evidence>
<evidence type="ECO:0000256" key="1">
    <source>
        <dbReference type="SAM" id="Phobius"/>
    </source>
</evidence>
<organism evidence="3 4">
    <name type="scientific">Aspergillus pseudoustus</name>
    <dbReference type="NCBI Taxonomy" id="1810923"/>
    <lineage>
        <taxon>Eukaryota</taxon>
        <taxon>Fungi</taxon>
        <taxon>Dikarya</taxon>
        <taxon>Ascomycota</taxon>
        <taxon>Pezizomycotina</taxon>
        <taxon>Eurotiomycetes</taxon>
        <taxon>Eurotiomycetidae</taxon>
        <taxon>Eurotiales</taxon>
        <taxon>Aspergillaceae</taxon>
        <taxon>Aspergillus</taxon>
        <taxon>Aspergillus subgen. Nidulantes</taxon>
    </lineage>
</organism>
<comment type="caution">
    <text evidence="3">The sequence shown here is derived from an EMBL/GenBank/DDBJ whole genome shotgun (WGS) entry which is preliminary data.</text>
</comment>
<keyword evidence="1" id="KW-1133">Transmembrane helix</keyword>
<feature type="chain" id="PRO_5045596325" description="Transmembrane protein" evidence="2">
    <location>
        <begin position="17"/>
        <end position="164"/>
    </location>
</feature>
<evidence type="ECO:0000313" key="4">
    <source>
        <dbReference type="Proteomes" id="UP001610446"/>
    </source>
</evidence>
<keyword evidence="4" id="KW-1185">Reference proteome</keyword>
<accession>A0ABR4KEP6</accession>
<keyword evidence="2" id="KW-0732">Signal</keyword>
<dbReference type="Proteomes" id="UP001610446">
    <property type="component" value="Unassembled WGS sequence"/>
</dbReference>
<proteinExistence type="predicted"/>
<name>A0ABR4KEP6_9EURO</name>
<sequence>MMRTFILFVLVSVSLAFPINSTVPGLNSPHEQKPLLENSILTPKPVRGLQIEHGMFIERDLSTVPSNSSYIHALKNEQSVYRLLERYSDELYAVSLLLLVPIALGIVELAERLSRSMSVEQFPERGREKRRLESLKEREQWVLKRKEREMKIKKSQSWWKWSRH</sequence>
<evidence type="ECO:0000313" key="3">
    <source>
        <dbReference type="EMBL" id="KAL2850745.1"/>
    </source>
</evidence>
<feature type="signal peptide" evidence="2">
    <location>
        <begin position="1"/>
        <end position="16"/>
    </location>
</feature>
<gene>
    <name evidence="3" type="ORF">BJY01DRAFT_209645</name>
</gene>
<dbReference type="EMBL" id="JBFXLU010000034">
    <property type="protein sequence ID" value="KAL2850745.1"/>
    <property type="molecule type" value="Genomic_DNA"/>
</dbReference>
<evidence type="ECO:0000256" key="2">
    <source>
        <dbReference type="SAM" id="SignalP"/>
    </source>
</evidence>
<protein>
    <recommendedName>
        <fullName evidence="5">Transmembrane protein</fullName>
    </recommendedName>
</protein>